<dbReference type="PROSITE" id="PS50089">
    <property type="entry name" value="ZF_RING_2"/>
    <property type="match status" value="1"/>
</dbReference>
<evidence type="ECO:0000256" key="1">
    <source>
        <dbReference type="ARBA" id="ARBA00022737"/>
    </source>
</evidence>
<dbReference type="VEuPathDB" id="FungiDB:AeMF1_010933"/>
<accession>A0A6G0WMN8</accession>
<dbReference type="SMART" id="SM00248">
    <property type="entry name" value="ANK"/>
    <property type="match status" value="3"/>
</dbReference>
<evidence type="ECO:0000313" key="8">
    <source>
        <dbReference type="Proteomes" id="UP000481153"/>
    </source>
</evidence>
<dbReference type="InterPro" id="IPR001841">
    <property type="entry name" value="Znf_RING"/>
</dbReference>
<evidence type="ECO:0000256" key="5">
    <source>
        <dbReference type="SAM" id="MobiDB-lite"/>
    </source>
</evidence>
<keyword evidence="2 3" id="KW-0040">ANK repeat</keyword>
<keyword evidence="4" id="KW-0479">Metal-binding</keyword>
<dbReference type="InterPro" id="IPR050776">
    <property type="entry name" value="Ank_Repeat/CDKN_Inhibitor"/>
</dbReference>
<organism evidence="7 8">
    <name type="scientific">Aphanomyces euteiches</name>
    <dbReference type="NCBI Taxonomy" id="100861"/>
    <lineage>
        <taxon>Eukaryota</taxon>
        <taxon>Sar</taxon>
        <taxon>Stramenopiles</taxon>
        <taxon>Oomycota</taxon>
        <taxon>Saprolegniomycetes</taxon>
        <taxon>Saprolegniales</taxon>
        <taxon>Verrucalvaceae</taxon>
        <taxon>Aphanomyces</taxon>
    </lineage>
</organism>
<dbReference type="SUPFAM" id="SSF48403">
    <property type="entry name" value="Ankyrin repeat"/>
    <property type="match status" value="1"/>
</dbReference>
<dbReference type="EMBL" id="VJMJ01000175">
    <property type="protein sequence ID" value="KAF0728586.1"/>
    <property type="molecule type" value="Genomic_DNA"/>
</dbReference>
<feature type="repeat" description="ANK" evidence="3">
    <location>
        <begin position="45"/>
        <end position="77"/>
    </location>
</feature>
<dbReference type="SUPFAM" id="SSF57850">
    <property type="entry name" value="RING/U-box"/>
    <property type="match status" value="1"/>
</dbReference>
<gene>
    <name evidence="7" type="ORF">Ae201684_013549</name>
</gene>
<proteinExistence type="predicted"/>
<dbReference type="InterPro" id="IPR036770">
    <property type="entry name" value="Ankyrin_rpt-contain_sf"/>
</dbReference>
<dbReference type="Gene3D" id="1.25.40.20">
    <property type="entry name" value="Ankyrin repeat-containing domain"/>
    <property type="match status" value="1"/>
</dbReference>
<evidence type="ECO:0000313" key="7">
    <source>
        <dbReference type="EMBL" id="KAF0728586.1"/>
    </source>
</evidence>
<feature type="region of interest" description="Disordered" evidence="5">
    <location>
        <begin position="287"/>
        <end position="334"/>
    </location>
</feature>
<keyword evidence="4" id="KW-0862">Zinc</keyword>
<name>A0A6G0WMN8_9STRA</name>
<reference evidence="7 8" key="1">
    <citation type="submission" date="2019-07" db="EMBL/GenBank/DDBJ databases">
        <title>Genomics analysis of Aphanomyces spp. identifies a new class of oomycete effector associated with host adaptation.</title>
        <authorList>
            <person name="Gaulin E."/>
        </authorList>
    </citation>
    <scope>NUCLEOTIDE SEQUENCE [LARGE SCALE GENOMIC DNA]</scope>
    <source>
        <strain evidence="7 8">ATCC 201684</strain>
    </source>
</reference>
<dbReference type="PROSITE" id="PS50297">
    <property type="entry name" value="ANK_REP_REGION"/>
    <property type="match status" value="2"/>
</dbReference>
<evidence type="ECO:0000256" key="3">
    <source>
        <dbReference type="PROSITE-ProRule" id="PRU00023"/>
    </source>
</evidence>
<keyword evidence="8" id="KW-1185">Reference proteome</keyword>
<comment type="caution">
    <text evidence="7">The sequence shown here is derived from an EMBL/GenBank/DDBJ whole genome shotgun (WGS) entry which is preliminary data.</text>
</comment>
<dbReference type="Pfam" id="PF12796">
    <property type="entry name" value="Ank_2"/>
    <property type="match status" value="1"/>
</dbReference>
<dbReference type="PROSITE" id="PS50088">
    <property type="entry name" value="ANK_REPEAT"/>
    <property type="match status" value="2"/>
</dbReference>
<dbReference type="PANTHER" id="PTHR24201">
    <property type="entry name" value="ANK_REP_REGION DOMAIN-CONTAINING PROTEIN"/>
    <property type="match status" value="1"/>
</dbReference>
<feature type="domain" description="RING-type" evidence="6">
    <location>
        <begin position="410"/>
        <end position="445"/>
    </location>
</feature>
<sequence>MSNKLGSRLAQICTGGNVEEAMKVLEEIKKERRPSASLEQRSMGTQYTPLLIAVMNGRVEIIDLLLQYGADIHATTDERKKNTALHLAAYYGRANVLKVLIAHHVDLYRWNADGLLALDLARMRNHTDSARVLLRASEIFKGPIDYKVLAGLPPWKPCYARLIWVLNGAPGHNMVEMALHESQDETTPFKIVQFDPTVVRFQLTGSPREVALSSNVCFHNYKSALFSRDPSIQASKGKVTPTPFFMRVDSDATATRWLDILNMIRNPKSRMGPDTYRALSDTMVEALPVSSSSSASPPPPPPPMPPVSSYPLGPPPPFPQGPPPPFPQGPPPTYEEAMEHIRRQTMRSVCQGCQGPVSPSMDKCEMCLKTENLEMQLAQLAVASSPSPKPMVANPIAAPAAEPESSVNECVICMDQVRNAVCIPCGHLSSCVDCLSAAQVCPICRTAIQTVVKVYTA</sequence>
<dbReference type="AlphaFoldDB" id="A0A6G0WMN8"/>
<feature type="compositionally biased region" description="Pro residues" evidence="5">
    <location>
        <begin position="296"/>
        <end position="333"/>
    </location>
</feature>
<dbReference type="GO" id="GO:0008270">
    <property type="term" value="F:zinc ion binding"/>
    <property type="evidence" value="ECO:0007669"/>
    <property type="project" value="UniProtKB-KW"/>
</dbReference>
<dbReference type="Gene3D" id="3.30.40.10">
    <property type="entry name" value="Zinc/RING finger domain, C3HC4 (zinc finger)"/>
    <property type="match status" value="1"/>
</dbReference>
<dbReference type="Pfam" id="PF13920">
    <property type="entry name" value="zf-C3HC4_3"/>
    <property type="match status" value="1"/>
</dbReference>
<feature type="repeat" description="ANK" evidence="3">
    <location>
        <begin position="80"/>
        <end position="112"/>
    </location>
</feature>
<evidence type="ECO:0000256" key="2">
    <source>
        <dbReference type="ARBA" id="ARBA00023043"/>
    </source>
</evidence>
<keyword evidence="1" id="KW-0677">Repeat</keyword>
<dbReference type="Proteomes" id="UP000481153">
    <property type="component" value="Unassembled WGS sequence"/>
</dbReference>
<dbReference type="InterPro" id="IPR013083">
    <property type="entry name" value="Znf_RING/FYVE/PHD"/>
</dbReference>
<dbReference type="SMART" id="SM00184">
    <property type="entry name" value="RING"/>
    <property type="match status" value="1"/>
</dbReference>
<dbReference type="InterPro" id="IPR002110">
    <property type="entry name" value="Ankyrin_rpt"/>
</dbReference>
<evidence type="ECO:0000256" key="4">
    <source>
        <dbReference type="PROSITE-ProRule" id="PRU00175"/>
    </source>
</evidence>
<evidence type="ECO:0000259" key="6">
    <source>
        <dbReference type="PROSITE" id="PS50089"/>
    </source>
</evidence>
<keyword evidence="4" id="KW-0863">Zinc-finger</keyword>
<protein>
    <recommendedName>
        <fullName evidence="6">RING-type domain-containing protein</fullName>
    </recommendedName>
</protein>